<sequence length="247" mass="26352">MAAKNIVLVTGGNAGIGYELTRQLLASPTHHILLGARSLEKGTKAVRELQSQSQPGTVEVLHLDVSSYDSIQQAAKNVTTSHGYITSLVNNAAIATFPDNVPIHDQMDQCFRTNATGPQLMGEAFGPLLLKSPTTARIVNVSSGAGSMSSRLNKELVSYRMSAIHYRASKAALNMVTVNQAVEFGDRGVKVFAYCPGFTVSNLSGMNTAESGAKPTSEGAAPIVEILEGKRDAEHGRFLKEGGQYDW</sequence>
<accession>M2WJ51</accession>
<dbReference type="PANTHER" id="PTHR43544">
    <property type="entry name" value="SHORT-CHAIN DEHYDROGENASE/REDUCTASE"/>
    <property type="match status" value="1"/>
</dbReference>
<dbReference type="HOGENOM" id="CLU_010194_9_0_1"/>
<dbReference type="PRINTS" id="PR00081">
    <property type="entry name" value="GDHRDH"/>
</dbReference>
<dbReference type="AlphaFoldDB" id="M2WJ51"/>
<reference evidence="4 5" key="2">
    <citation type="journal article" date="2012" name="PLoS Pathog.">
        <title>Diverse lifestyles and strategies of plant pathogenesis encoded in the genomes of eighteen Dothideomycetes fungi.</title>
        <authorList>
            <person name="Ohm R.A."/>
            <person name="Feau N."/>
            <person name="Henrissat B."/>
            <person name="Schoch C.L."/>
            <person name="Horwitz B.A."/>
            <person name="Barry K.W."/>
            <person name="Condon B.J."/>
            <person name="Copeland A.C."/>
            <person name="Dhillon B."/>
            <person name="Glaser F."/>
            <person name="Hesse C.N."/>
            <person name="Kosti I."/>
            <person name="LaButti K."/>
            <person name="Lindquist E.A."/>
            <person name="Lucas S."/>
            <person name="Salamov A.A."/>
            <person name="Bradshaw R.E."/>
            <person name="Ciuffetti L."/>
            <person name="Hamelin R.C."/>
            <person name="Kema G.H.J."/>
            <person name="Lawrence C."/>
            <person name="Scott J.A."/>
            <person name="Spatafora J.W."/>
            <person name="Turgeon B.G."/>
            <person name="de Wit P.J.G.M."/>
            <person name="Zhong S."/>
            <person name="Goodwin S.B."/>
            <person name="Grigoriev I.V."/>
        </authorList>
    </citation>
    <scope>NUCLEOTIDE SEQUENCE [LARGE SCALE GENOMIC DNA]</scope>
    <source>
        <strain evidence="5">NZE10 / CBS 128990</strain>
    </source>
</reference>
<name>M2WJ51_DOTSN</name>
<dbReference type="OMA" id="ESPMYKI"/>
<dbReference type="GO" id="GO:0019748">
    <property type="term" value="P:secondary metabolic process"/>
    <property type="evidence" value="ECO:0007669"/>
    <property type="project" value="TreeGrafter"/>
</dbReference>
<dbReference type="Proteomes" id="UP000016933">
    <property type="component" value="Unassembled WGS sequence"/>
</dbReference>
<dbReference type="PRINTS" id="PR00080">
    <property type="entry name" value="SDRFAMILY"/>
</dbReference>
<evidence type="ECO:0000313" key="4">
    <source>
        <dbReference type="EMBL" id="EME39003.1"/>
    </source>
</evidence>
<reference evidence="5" key="1">
    <citation type="journal article" date="2012" name="PLoS Genet.">
        <title>The genomes of the fungal plant pathogens Cladosporium fulvum and Dothistroma septosporum reveal adaptation to different hosts and lifestyles but also signatures of common ancestry.</title>
        <authorList>
            <person name="de Wit P.J.G.M."/>
            <person name="van der Burgt A."/>
            <person name="Oekmen B."/>
            <person name="Stergiopoulos I."/>
            <person name="Abd-Elsalam K.A."/>
            <person name="Aerts A.L."/>
            <person name="Bahkali A.H."/>
            <person name="Beenen H.G."/>
            <person name="Chettri P."/>
            <person name="Cox M.P."/>
            <person name="Datema E."/>
            <person name="de Vries R.P."/>
            <person name="Dhillon B."/>
            <person name="Ganley A.R."/>
            <person name="Griffiths S.A."/>
            <person name="Guo Y."/>
            <person name="Hamelin R.C."/>
            <person name="Henrissat B."/>
            <person name="Kabir M.S."/>
            <person name="Jashni M.K."/>
            <person name="Kema G."/>
            <person name="Klaubauf S."/>
            <person name="Lapidus A."/>
            <person name="Levasseur A."/>
            <person name="Lindquist E."/>
            <person name="Mehrabi R."/>
            <person name="Ohm R.A."/>
            <person name="Owen T.J."/>
            <person name="Salamov A."/>
            <person name="Schwelm A."/>
            <person name="Schijlen E."/>
            <person name="Sun H."/>
            <person name="van den Burg H.A."/>
            <person name="van Ham R.C.H.J."/>
            <person name="Zhang S."/>
            <person name="Goodwin S.B."/>
            <person name="Grigoriev I.V."/>
            <person name="Collemare J."/>
            <person name="Bradshaw R.E."/>
        </authorList>
    </citation>
    <scope>NUCLEOTIDE SEQUENCE [LARGE SCALE GENOMIC DNA]</scope>
    <source>
        <strain evidence="5">NZE10 / CBS 128990</strain>
    </source>
</reference>
<dbReference type="InterPro" id="IPR002347">
    <property type="entry name" value="SDR_fam"/>
</dbReference>
<dbReference type="GO" id="GO:0016491">
    <property type="term" value="F:oxidoreductase activity"/>
    <property type="evidence" value="ECO:0007669"/>
    <property type="project" value="TreeGrafter"/>
</dbReference>
<evidence type="ECO:0000256" key="2">
    <source>
        <dbReference type="ARBA" id="ARBA00006484"/>
    </source>
</evidence>
<dbReference type="eggNOG" id="KOG1208">
    <property type="taxonomic scope" value="Eukaryota"/>
</dbReference>
<evidence type="ECO:0000313" key="5">
    <source>
        <dbReference type="Proteomes" id="UP000016933"/>
    </source>
</evidence>
<comment type="pathway">
    <text evidence="1">Mycotoxin biosynthesis.</text>
</comment>
<dbReference type="GO" id="GO:0005737">
    <property type="term" value="C:cytoplasm"/>
    <property type="evidence" value="ECO:0007669"/>
    <property type="project" value="TreeGrafter"/>
</dbReference>
<dbReference type="Gene3D" id="3.40.50.720">
    <property type="entry name" value="NAD(P)-binding Rossmann-like Domain"/>
    <property type="match status" value="1"/>
</dbReference>
<proteinExistence type="inferred from homology"/>
<comment type="similarity">
    <text evidence="2 3">Belongs to the short-chain dehydrogenases/reductases (SDR) family.</text>
</comment>
<keyword evidence="5" id="KW-1185">Reference proteome</keyword>
<organism evidence="4 5">
    <name type="scientific">Dothistroma septosporum (strain NZE10 / CBS 128990)</name>
    <name type="common">Red band needle blight fungus</name>
    <name type="synonym">Mycosphaerella pini</name>
    <dbReference type="NCBI Taxonomy" id="675120"/>
    <lineage>
        <taxon>Eukaryota</taxon>
        <taxon>Fungi</taxon>
        <taxon>Dikarya</taxon>
        <taxon>Ascomycota</taxon>
        <taxon>Pezizomycotina</taxon>
        <taxon>Dothideomycetes</taxon>
        <taxon>Dothideomycetidae</taxon>
        <taxon>Mycosphaerellales</taxon>
        <taxon>Mycosphaerellaceae</taxon>
        <taxon>Dothistroma</taxon>
    </lineage>
</organism>
<protein>
    <submittedName>
        <fullName evidence="4">Uncharacterized protein</fullName>
    </submittedName>
</protein>
<dbReference type="OrthoDB" id="1933717at2759"/>
<gene>
    <name evidence="4" type="ORF">DOTSEDRAFT_139568</name>
</gene>
<evidence type="ECO:0000256" key="3">
    <source>
        <dbReference type="RuleBase" id="RU000363"/>
    </source>
</evidence>
<evidence type="ECO:0000256" key="1">
    <source>
        <dbReference type="ARBA" id="ARBA00004685"/>
    </source>
</evidence>
<dbReference type="Pfam" id="PF00106">
    <property type="entry name" value="adh_short"/>
    <property type="match status" value="1"/>
</dbReference>
<dbReference type="PANTHER" id="PTHR43544:SF32">
    <property type="entry name" value="CHAIN DEHYDROGENASE, PUTATIVE (AFU_ORTHOLOGUE AFUA_5G01530)-RELATED"/>
    <property type="match status" value="1"/>
</dbReference>
<dbReference type="InterPro" id="IPR051468">
    <property type="entry name" value="Fungal_SecMetab_SDRs"/>
</dbReference>
<dbReference type="InterPro" id="IPR036291">
    <property type="entry name" value="NAD(P)-bd_dom_sf"/>
</dbReference>
<dbReference type="EMBL" id="KB446546">
    <property type="protein sequence ID" value="EME39003.1"/>
    <property type="molecule type" value="Genomic_DNA"/>
</dbReference>
<dbReference type="SUPFAM" id="SSF51735">
    <property type="entry name" value="NAD(P)-binding Rossmann-fold domains"/>
    <property type="match status" value="1"/>
</dbReference>